<evidence type="ECO:0000256" key="5">
    <source>
        <dbReference type="ARBA" id="ARBA00022989"/>
    </source>
</evidence>
<evidence type="ECO:0000313" key="9">
    <source>
        <dbReference type="EMBL" id="RYB06594.1"/>
    </source>
</evidence>
<feature type="transmembrane region" description="Helical" evidence="7">
    <location>
        <begin position="21"/>
        <end position="45"/>
    </location>
</feature>
<comment type="subcellular location">
    <subcellularLocation>
        <location evidence="1 7">Cell membrane</location>
        <topology evidence="1 7">Multi-pass membrane protein</topology>
    </subcellularLocation>
</comment>
<feature type="transmembrane region" description="Helical" evidence="7">
    <location>
        <begin position="150"/>
        <end position="168"/>
    </location>
</feature>
<comment type="similarity">
    <text evidence="7">Belongs to the binding-protein-dependent transport system permease family.</text>
</comment>
<feature type="transmembrane region" description="Helical" evidence="7">
    <location>
        <begin position="89"/>
        <end position="113"/>
    </location>
</feature>
<name>A0A4Q2RI65_9HYPH</name>
<protein>
    <submittedName>
        <fullName evidence="9">ABC transporter permease</fullName>
    </submittedName>
</protein>
<feature type="transmembrane region" description="Helical" evidence="7">
    <location>
        <begin position="125"/>
        <end position="144"/>
    </location>
</feature>
<evidence type="ECO:0000256" key="3">
    <source>
        <dbReference type="ARBA" id="ARBA00022475"/>
    </source>
</evidence>
<accession>A0A4Q2RI65</accession>
<dbReference type="GO" id="GO:0005886">
    <property type="term" value="C:plasma membrane"/>
    <property type="evidence" value="ECO:0007669"/>
    <property type="project" value="UniProtKB-SubCell"/>
</dbReference>
<dbReference type="InterPro" id="IPR035906">
    <property type="entry name" value="MetI-like_sf"/>
</dbReference>
<dbReference type="SUPFAM" id="SSF161098">
    <property type="entry name" value="MetI-like"/>
    <property type="match status" value="1"/>
</dbReference>
<sequence length="284" mass="30007">MSAVGLPAARRTTLGFERLRLLLRSPAFLVGLGIILFWVSCALFGRLLVDPLADDILNSLAPPSAEHWFGTDELGRDMFARVIAGSRDILVVAPLATLLGIALGTALGLVMGFFPGWVDDVLSRIVEAVLALPLLILALLALTALGASNATVVAAIGLSFMPIVARTVRAAVMTERNLDYVAAARLRGESALHLMGFEILPNILPPIVVELTVRLGYAIFTVATLSFLGVGLQPPSPDWGLAISENYALIGGGYWWTVLFDALAIASLVIAVNLVADGLAEVAE</sequence>
<feature type="transmembrane region" description="Helical" evidence="7">
    <location>
        <begin position="253"/>
        <end position="276"/>
    </location>
</feature>
<dbReference type="Gene3D" id="1.10.3720.10">
    <property type="entry name" value="MetI-like"/>
    <property type="match status" value="1"/>
</dbReference>
<keyword evidence="2 7" id="KW-0813">Transport</keyword>
<dbReference type="Pfam" id="PF00528">
    <property type="entry name" value="BPD_transp_1"/>
    <property type="match status" value="1"/>
</dbReference>
<evidence type="ECO:0000256" key="2">
    <source>
        <dbReference type="ARBA" id="ARBA00022448"/>
    </source>
</evidence>
<proteinExistence type="inferred from homology"/>
<feature type="transmembrane region" description="Helical" evidence="7">
    <location>
        <begin position="215"/>
        <end position="233"/>
    </location>
</feature>
<dbReference type="EMBL" id="QYBC01000003">
    <property type="protein sequence ID" value="RYB06594.1"/>
    <property type="molecule type" value="Genomic_DNA"/>
</dbReference>
<dbReference type="InterPro" id="IPR000515">
    <property type="entry name" value="MetI-like"/>
</dbReference>
<gene>
    <name evidence="9" type="ORF">D3272_04460</name>
</gene>
<keyword evidence="5 7" id="KW-1133">Transmembrane helix</keyword>
<dbReference type="PANTHER" id="PTHR43386:SF25">
    <property type="entry name" value="PEPTIDE ABC TRANSPORTER PERMEASE PROTEIN"/>
    <property type="match status" value="1"/>
</dbReference>
<evidence type="ECO:0000256" key="6">
    <source>
        <dbReference type="ARBA" id="ARBA00023136"/>
    </source>
</evidence>
<evidence type="ECO:0000256" key="4">
    <source>
        <dbReference type="ARBA" id="ARBA00022692"/>
    </source>
</evidence>
<evidence type="ECO:0000256" key="7">
    <source>
        <dbReference type="RuleBase" id="RU363032"/>
    </source>
</evidence>
<dbReference type="CDD" id="cd06261">
    <property type="entry name" value="TM_PBP2"/>
    <property type="match status" value="1"/>
</dbReference>
<keyword evidence="4 7" id="KW-0812">Transmembrane</keyword>
<evidence type="ECO:0000313" key="10">
    <source>
        <dbReference type="Proteomes" id="UP000289411"/>
    </source>
</evidence>
<keyword evidence="10" id="KW-1185">Reference proteome</keyword>
<feature type="domain" description="ABC transmembrane type-1" evidence="8">
    <location>
        <begin position="86"/>
        <end position="276"/>
    </location>
</feature>
<dbReference type="AlphaFoldDB" id="A0A4Q2RI65"/>
<evidence type="ECO:0000259" key="8">
    <source>
        <dbReference type="PROSITE" id="PS50928"/>
    </source>
</evidence>
<reference evidence="9 10" key="1">
    <citation type="submission" date="2018-09" db="EMBL/GenBank/DDBJ databases">
        <authorList>
            <person name="Grouzdev D.S."/>
            <person name="Krutkina M.S."/>
        </authorList>
    </citation>
    <scope>NUCLEOTIDE SEQUENCE [LARGE SCALE GENOMIC DNA]</scope>
    <source>
        <strain evidence="9 10">RmlP001</strain>
    </source>
</reference>
<keyword evidence="6 7" id="KW-0472">Membrane</keyword>
<dbReference type="PROSITE" id="PS50928">
    <property type="entry name" value="ABC_TM1"/>
    <property type="match status" value="1"/>
</dbReference>
<comment type="caution">
    <text evidence="9">The sequence shown here is derived from an EMBL/GenBank/DDBJ whole genome shotgun (WGS) entry which is preliminary data.</text>
</comment>
<dbReference type="OrthoDB" id="9805884at2"/>
<organism evidence="9 10">
    <name type="scientific">Lichenibacterium ramalinae</name>
    <dbReference type="NCBI Taxonomy" id="2316527"/>
    <lineage>
        <taxon>Bacteria</taxon>
        <taxon>Pseudomonadati</taxon>
        <taxon>Pseudomonadota</taxon>
        <taxon>Alphaproteobacteria</taxon>
        <taxon>Hyphomicrobiales</taxon>
        <taxon>Lichenihabitantaceae</taxon>
        <taxon>Lichenibacterium</taxon>
    </lineage>
</organism>
<dbReference type="InterPro" id="IPR050366">
    <property type="entry name" value="BP-dependent_transpt_permease"/>
</dbReference>
<dbReference type="GO" id="GO:0055085">
    <property type="term" value="P:transmembrane transport"/>
    <property type="evidence" value="ECO:0007669"/>
    <property type="project" value="InterPro"/>
</dbReference>
<dbReference type="PANTHER" id="PTHR43386">
    <property type="entry name" value="OLIGOPEPTIDE TRANSPORT SYSTEM PERMEASE PROTEIN APPC"/>
    <property type="match status" value="1"/>
</dbReference>
<evidence type="ECO:0000256" key="1">
    <source>
        <dbReference type="ARBA" id="ARBA00004651"/>
    </source>
</evidence>
<dbReference type="Proteomes" id="UP000289411">
    <property type="component" value="Unassembled WGS sequence"/>
</dbReference>
<keyword evidence="3" id="KW-1003">Cell membrane</keyword>
<reference evidence="9 10" key="2">
    <citation type="submission" date="2019-02" db="EMBL/GenBank/DDBJ databases">
        <title>'Lichenibacterium ramalinii' gen. nov. sp. nov., 'Lichenibacterium minor' gen. nov. sp. nov.</title>
        <authorList>
            <person name="Pankratov T."/>
        </authorList>
    </citation>
    <scope>NUCLEOTIDE SEQUENCE [LARGE SCALE GENOMIC DNA]</scope>
    <source>
        <strain evidence="9 10">RmlP001</strain>
    </source>
</reference>